<name>A0A2H1GB80_ZYMTR</name>
<evidence type="ECO:0000313" key="2">
    <source>
        <dbReference type="EMBL" id="SMR50816.1"/>
    </source>
</evidence>
<gene>
    <name evidence="2" type="ORF">ZT1E4_G5034</name>
</gene>
<proteinExistence type="predicted"/>
<feature type="region of interest" description="Disordered" evidence="1">
    <location>
        <begin position="47"/>
        <end position="66"/>
    </location>
</feature>
<evidence type="ECO:0000313" key="3">
    <source>
        <dbReference type="Proteomes" id="UP000245764"/>
    </source>
</evidence>
<evidence type="ECO:0000256" key="1">
    <source>
        <dbReference type="SAM" id="MobiDB-lite"/>
    </source>
</evidence>
<feature type="compositionally biased region" description="Pro residues" evidence="1">
    <location>
        <begin position="54"/>
        <end position="63"/>
    </location>
</feature>
<dbReference type="EMBL" id="LT854256">
    <property type="protein sequence ID" value="SMR50816.1"/>
    <property type="molecule type" value="Genomic_DNA"/>
</dbReference>
<dbReference type="Proteomes" id="UP000245764">
    <property type="component" value="Chromosome 4"/>
</dbReference>
<dbReference type="AlphaFoldDB" id="A0A2H1GB80"/>
<reference evidence="3" key="1">
    <citation type="submission" date="2017-05" db="EMBL/GenBank/DDBJ databases">
        <authorList>
            <person name="Song R."/>
            <person name="Chenine A.L."/>
            <person name="Ruprecht R.M."/>
        </authorList>
    </citation>
    <scope>NUCLEOTIDE SEQUENCE [LARGE SCALE GENOMIC DNA]</scope>
</reference>
<sequence length="579" mass="65034">MEYHSPSVEDDDFAEVDSEIDYQTEDEHSGKAALKRHLSNITAIDMSPAETKPHPPGTWPPSGSPKFDRRWQRFIDAAVDSAIPIKEPWMETQHGRLVKIKQRNDVRKNLALWKRTKREHTASHCKPAGNPDKARFAIVLHYPPKETSELYQTSFAPKNPCVKRVAVKAGFPTSEDGISTMPENVFITDACFARIAVPYRGRLSRPPPEELFHSEVIHRHIKFLNETLSDFHFDTILLCGSSTCTTWYNEAKLKNKHTFVRLKDDLPLLDVPAHFAVEWDTSGEDLEVKSLIFFAAHPQSTVQSGRCAREIQDLAYERGMAAAGLPSVASKLFRSGITEESLARHAKRTGGEVQPATGRKVKPTVRYKAPQSYATHCRNPHCGLDLTTVNTPINGRCGACYTYYNQHCTDRIKPKGVAPTKRPEVCGNPACGITIAEGDGVGKGECKKCYQFQHTHNGRKRSTADIMAVDESLKPTHCLNTACGVDLSTVFQTGSRCRPCYDYFKGPGKGVSDRTTFEWEARRAAEPPKYCSNVKCGIDLTNQRPCKGRCGNCYQYFKRNNKEQDPSTRRKRKREQGDV</sequence>
<organism evidence="2 3">
    <name type="scientific">Zymoseptoria tritici ST99CH_1E4</name>
    <dbReference type="NCBI Taxonomy" id="1276532"/>
    <lineage>
        <taxon>Eukaryota</taxon>
        <taxon>Fungi</taxon>
        <taxon>Dikarya</taxon>
        <taxon>Ascomycota</taxon>
        <taxon>Pezizomycotina</taxon>
        <taxon>Dothideomycetes</taxon>
        <taxon>Dothideomycetidae</taxon>
        <taxon>Mycosphaerellales</taxon>
        <taxon>Mycosphaerellaceae</taxon>
        <taxon>Zymoseptoria</taxon>
    </lineage>
</organism>
<accession>A0A2H1GB80</accession>
<protein>
    <submittedName>
        <fullName evidence="2">Uncharacterized protein</fullName>
    </submittedName>
</protein>